<evidence type="ECO:0000313" key="2">
    <source>
        <dbReference type="EMBL" id="ADW17366.1"/>
    </source>
</evidence>
<keyword evidence="2" id="KW-0418">Kinase</keyword>
<gene>
    <name evidence="2" type="ordered locus">Despr_1197</name>
</gene>
<dbReference type="SUPFAM" id="SSF81296">
    <property type="entry name" value="E set domains"/>
    <property type="match status" value="1"/>
</dbReference>
<proteinExistence type="predicted"/>
<sequence length="193" mass="21527">MNDYLISLYIDNALDLDEKITFVETVHADRAFTEEAIALLRQEQRLRVVLPAPPLPVPTCAKTTEAEPRGWLSWLKPLAGVAAAGLLVALFALLRPEHPEHPIKVTEPHRFVVYFPDTTQARIVGTFTDWRPVVMEPVGTSGYWTLTLRVPPGEHRYSYLVGDGRKIADPTVVLREQDDFGGENSVIEIGASI</sequence>
<dbReference type="Gene3D" id="2.60.40.10">
    <property type="entry name" value="Immunoglobulins"/>
    <property type="match status" value="1"/>
</dbReference>
<dbReference type="InterPro" id="IPR013783">
    <property type="entry name" value="Ig-like_fold"/>
</dbReference>
<keyword evidence="2" id="KW-0808">Transferase</keyword>
<reference evidence="2 3" key="1">
    <citation type="journal article" date="2011" name="Stand. Genomic Sci.">
        <title>Complete genome sequence of Desulfobulbus propionicus type strain (1pr3).</title>
        <authorList>
            <person name="Pagani I."/>
            <person name="Lapidus A."/>
            <person name="Nolan M."/>
            <person name="Lucas S."/>
            <person name="Hammon N."/>
            <person name="Deshpande S."/>
            <person name="Cheng J.F."/>
            <person name="Chertkov O."/>
            <person name="Davenport K."/>
            <person name="Tapia R."/>
            <person name="Han C."/>
            <person name="Goodwin L."/>
            <person name="Pitluck S."/>
            <person name="Liolios K."/>
            <person name="Mavromatis K."/>
            <person name="Ivanova N."/>
            <person name="Mikhailova N."/>
            <person name="Pati A."/>
            <person name="Chen A."/>
            <person name="Palaniappan K."/>
            <person name="Land M."/>
            <person name="Hauser L."/>
            <person name="Chang Y.J."/>
            <person name="Jeffries C.D."/>
            <person name="Detter J.C."/>
            <person name="Brambilla E."/>
            <person name="Kannan K.P."/>
            <person name="Djao O.D."/>
            <person name="Rohde M."/>
            <person name="Pukall R."/>
            <person name="Spring S."/>
            <person name="Goker M."/>
            <person name="Sikorski J."/>
            <person name="Woyke T."/>
            <person name="Bristow J."/>
            <person name="Eisen J.A."/>
            <person name="Markowitz V."/>
            <person name="Hugenholtz P."/>
            <person name="Kyrpides N.C."/>
            <person name="Klenk H.P."/>
        </authorList>
    </citation>
    <scope>NUCLEOTIDE SEQUENCE [LARGE SCALE GENOMIC DNA]</scope>
    <source>
        <strain evidence="3">ATCC 33891 / DSM 2032 / 1pr3</strain>
    </source>
</reference>
<organism evidence="2 3">
    <name type="scientific">Desulfobulbus propionicus (strain ATCC 33891 / DSM 2032 / VKM B-1956 / 1pr3)</name>
    <dbReference type="NCBI Taxonomy" id="577650"/>
    <lineage>
        <taxon>Bacteria</taxon>
        <taxon>Pseudomonadati</taxon>
        <taxon>Thermodesulfobacteriota</taxon>
        <taxon>Desulfobulbia</taxon>
        <taxon>Desulfobulbales</taxon>
        <taxon>Desulfobulbaceae</taxon>
        <taxon>Desulfobulbus</taxon>
    </lineage>
</organism>
<dbReference type="EMBL" id="CP002364">
    <property type="protein sequence ID" value="ADW17366.1"/>
    <property type="molecule type" value="Genomic_DNA"/>
</dbReference>
<name>A0A7U4DNR1_DESPD</name>
<dbReference type="AlphaFoldDB" id="A0A7U4DNR1"/>
<dbReference type="CDD" id="cd02859">
    <property type="entry name" value="E_set_AMPKbeta_like_N"/>
    <property type="match status" value="1"/>
</dbReference>
<evidence type="ECO:0000259" key="1">
    <source>
        <dbReference type="Pfam" id="PF16561"/>
    </source>
</evidence>
<dbReference type="KEGG" id="dpr:Despr_1197"/>
<evidence type="ECO:0000313" key="3">
    <source>
        <dbReference type="Proteomes" id="UP000006365"/>
    </source>
</evidence>
<dbReference type="InterPro" id="IPR014756">
    <property type="entry name" value="Ig_E-set"/>
</dbReference>
<feature type="domain" description="AMP-activated protein kinase glycogen-binding" evidence="1">
    <location>
        <begin position="119"/>
        <end position="190"/>
    </location>
</feature>
<dbReference type="Proteomes" id="UP000006365">
    <property type="component" value="Chromosome"/>
</dbReference>
<dbReference type="RefSeq" id="WP_015723908.1">
    <property type="nucleotide sequence ID" value="NC_014972.1"/>
</dbReference>
<keyword evidence="3" id="KW-1185">Reference proteome</keyword>
<dbReference type="Pfam" id="PF16561">
    <property type="entry name" value="AMPK1_CBM"/>
    <property type="match status" value="1"/>
</dbReference>
<accession>A0A7U4DNR1</accession>
<protein>
    <submittedName>
        <fullName evidence="2">Hypothetical 5-AMP-activated protein kinase, beta-1 subunit (AMPK beta-1 chain) (AMPKb)</fullName>
    </submittedName>
</protein>
<dbReference type="GO" id="GO:0016301">
    <property type="term" value="F:kinase activity"/>
    <property type="evidence" value="ECO:0007669"/>
    <property type="project" value="UniProtKB-KW"/>
</dbReference>
<dbReference type="InterPro" id="IPR032640">
    <property type="entry name" value="AMPK1_CBM"/>
</dbReference>